<dbReference type="Proteomes" id="UP001232245">
    <property type="component" value="Unassembled WGS sequence"/>
</dbReference>
<proteinExistence type="inferred from homology"/>
<dbReference type="PROSITE" id="PS50928">
    <property type="entry name" value="ABC_TM1"/>
    <property type="match status" value="1"/>
</dbReference>
<feature type="transmembrane region" description="Helical" evidence="7">
    <location>
        <begin position="278"/>
        <end position="300"/>
    </location>
</feature>
<evidence type="ECO:0000259" key="8">
    <source>
        <dbReference type="PROSITE" id="PS50928"/>
    </source>
</evidence>
<keyword evidence="5 7" id="KW-1133">Transmembrane helix</keyword>
<keyword evidence="4 7" id="KW-0812">Transmembrane</keyword>
<dbReference type="CDD" id="cd06261">
    <property type="entry name" value="TM_PBP2"/>
    <property type="match status" value="1"/>
</dbReference>
<gene>
    <name evidence="9" type="ORF">J2S02_002595</name>
</gene>
<dbReference type="InterPro" id="IPR035906">
    <property type="entry name" value="MetI-like_sf"/>
</dbReference>
<reference evidence="9 10" key="1">
    <citation type="submission" date="2023-07" db="EMBL/GenBank/DDBJ databases">
        <title>Genomic Encyclopedia of Type Strains, Phase IV (KMG-IV): sequencing the most valuable type-strain genomes for metagenomic binning, comparative biology and taxonomic classification.</title>
        <authorList>
            <person name="Goeker M."/>
        </authorList>
    </citation>
    <scope>NUCLEOTIDE SEQUENCE [LARGE SCALE GENOMIC DNA]</scope>
    <source>
        <strain evidence="9 10">DSM 17723</strain>
    </source>
</reference>
<dbReference type="PANTHER" id="PTHR43005:SF1">
    <property type="entry name" value="SPERMIDINE_PUTRESCINE TRANSPORT SYSTEM PERMEASE PROTEIN"/>
    <property type="match status" value="1"/>
</dbReference>
<evidence type="ECO:0000256" key="7">
    <source>
        <dbReference type="RuleBase" id="RU363032"/>
    </source>
</evidence>
<protein>
    <submittedName>
        <fullName evidence="9">Multiple sugar transport system permease protein</fullName>
    </submittedName>
</protein>
<keyword evidence="9" id="KW-0762">Sugar transport</keyword>
<evidence type="ECO:0000256" key="2">
    <source>
        <dbReference type="ARBA" id="ARBA00022448"/>
    </source>
</evidence>
<dbReference type="PANTHER" id="PTHR43005">
    <property type="entry name" value="BLR7065 PROTEIN"/>
    <property type="match status" value="1"/>
</dbReference>
<comment type="caution">
    <text evidence="9">The sequence shown here is derived from an EMBL/GenBank/DDBJ whole genome shotgun (WGS) entry which is preliminary data.</text>
</comment>
<dbReference type="InterPro" id="IPR000515">
    <property type="entry name" value="MetI-like"/>
</dbReference>
<feature type="transmembrane region" description="Helical" evidence="7">
    <location>
        <begin position="123"/>
        <end position="143"/>
    </location>
</feature>
<feature type="transmembrane region" description="Helical" evidence="7">
    <location>
        <begin position="25"/>
        <end position="47"/>
    </location>
</feature>
<dbReference type="RefSeq" id="WP_233452173.1">
    <property type="nucleotide sequence ID" value="NZ_CADEPK010000081.1"/>
</dbReference>
<keyword evidence="2 7" id="KW-0813">Transport</keyword>
<dbReference type="Gene3D" id="1.10.3720.10">
    <property type="entry name" value="MetI-like"/>
    <property type="match status" value="1"/>
</dbReference>
<evidence type="ECO:0000256" key="4">
    <source>
        <dbReference type="ARBA" id="ARBA00022692"/>
    </source>
</evidence>
<keyword evidence="3" id="KW-1003">Cell membrane</keyword>
<dbReference type="SUPFAM" id="SSF161098">
    <property type="entry name" value="MetI-like"/>
    <property type="match status" value="1"/>
</dbReference>
<evidence type="ECO:0000256" key="3">
    <source>
        <dbReference type="ARBA" id="ARBA00022475"/>
    </source>
</evidence>
<evidence type="ECO:0000256" key="5">
    <source>
        <dbReference type="ARBA" id="ARBA00022989"/>
    </source>
</evidence>
<accession>A0ABT9Z4S7</accession>
<keyword evidence="6 7" id="KW-0472">Membrane</keyword>
<organism evidence="9 10">
    <name type="scientific">Metabacillus niabensis</name>
    <dbReference type="NCBI Taxonomy" id="324854"/>
    <lineage>
        <taxon>Bacteria</taxon>
        <taxon>Bacillati</taxon>
        <taxon>Bacillota</taxon>
        <taxon>Bacilli</taxon>
        <taxon>Bacillales</taxon>
        <taxon>Bacillaceae</taxon>
        <taxon>Metabacillus</taxon>
    </lineage>
</organism>
<sequence>MFSIKLQSNTNQITEIKANRRKLNLWPYLLVSPALLIVTFVVFIPILEALVMSLRSHDLRRPNEIEFIGLGNFIEAFHDPQFWQAFQNTLIWVGAGVGLQFFFGFVLALLLNKKFKGRGVVRAVSLIPWATPGVLIGLMWKWIYDGNYGVLNDVLMKLNLIEENIPFLSQTSTAFASVIVTIIWQGIPFFAIMILAGLQGVSKEMYEAADIDGASKLQKLFWVTIPSLKNVIMVTILLRIIWVSNSVDIIYSMTGGGPSYSTQTLSVYIFNKATVLDLGYASAMALILMLLLAIVAIPYLKNTFKEG</sequence>
<evidence type="ECO:0000313" key="9">
    <source>
        <dbReference type="EMBL" id="MDQ0226250.1"/>
    </source>
</evidence>
<name>A0ABT9Z4S7_9BACI</name>
<evidence type="ECO:0000256" key="1">
    <source>
        <dbReference type="ARBA" id="ARBA00004651"/>
    </source>
</evidence>
<evidence type="ECO:0000256" key="6">
    <source>
        <dbReference type="ARBA" id="ARBA00023136"/>
    </source>
</evidence>
<keyword evidence="10" id="KW-1185">Reference proteome</keyword>
<feature type="transmembrane region" description="Helical" evidence="7">
    <location>
        <begin position="174"/>
        <end position="198"/>
    </location>
</feature>
<feature type="domain" description="ABC transmembrane type-1" evidence="8">
    <location>
        <begin position="86"/>
        <end position="299"/>
    </location>
</feature>
<evidence type="ECO:0000313" key="10">
    <source>
        <dbReference type="Proteomes" id="UP001232245"/>
    </source>
</evidence>
<dbReference type="EMBL" id="JAUSTZ010000004">
    <property type="protein sequence ID" value="MDQ0226250.1"/>
    <property type="molecule type" value="Genomic_DNA"/>
</dbReference>
<comment type="similarity">
    <text evidence="7">Belongs to the binding-protein-dependent transport system permease family.</text>
</comment>
<comment type="subcellular location">
    <subcellularLocation>
        <location evidence="1 7">Cell membrane</location>
        <topology evidence="1 7">Multi-pass membrane protein</topology>
    </subcellularLocation>
</comment>
<dbReference type="Pfam" id="PF00528">
    <property type="entry name" value="BPD_transp_1"/>
    <property type="match status" value="1"/>
</dbReference>
<feature type="transmembrane region" description="Helical" evidence="7">
    <location>
        <begin position="219"/>
        <end position="242"/>
    </location>
</feature>
<feature type="transmembrane region" description="Helical" evidence="7">
    <location>
        <begin position="90"/>
        <end position="111"/>
    </location>
</feature>